<reference evidence="2 3" key="1">
    <citation type="submission" date="2018-06" db="EMBL/GenBank/DDBJ databases">
        <title>Extensive metabolic versatility and redundancy in microbially diverse, dynamic hydrothermal sediments.</title>
        <authorList>
            <person name="Dombrowski N."/>
            <person name="Teske A."/>
            <person name="Baker B.J."/>
        </authorList>
    </citation>
    <scope>NUCLEOTIDE SEQUENCE [LARGE SCALE GENOMIC DNA]</scope>
    <source>
        <strain evidence="2">B79_G16</strain>
    </source>
</reference>
<gene>
    <name evidence="2" type="ORF">DRH29_00055</name>
</gene>
<sequence>MKADKEILGLVAQMRNMLDSLELKLGVSQGNDRPSKQVQKPRADYSGPSGGVRLLLDEDFFKTPKAVSAVESRLRQEGRHYRQSVVAMALLRAVRKRLLTRLPSGGKKGQWSYVERK</sequence>
<comment type="caution">
    <text evidence="2">The sequence shown here is derived from an EMBL/GenBank/DDBJ whole genome shotgun (WGS) entry which is preliminary data.</text>
</comment>
<feature type="compositionally biased region" description="Polar residues" evidence="1">
    <location>
        <begin position="28"/>
        <end position="38"/>
    </location>
</feature>
<protein>
    <submittedName>
        <fullName evidence="2">Uncharacterized protein</fullName>
    </submittedName>
</protein>
<evidence type="ECO:0000313" key="3">
    <source>
        <dbReference type="Proteomes" id="UP000281261"/>
    </source>
</evidence>
<dbReference type="Proteomes" id="UP000281261">
    <property type="component" value="Unassembled WGS sequence"/>
</dbReference>
<name>A0A420ZDP5_UNCK3</name>
<proteinExistence type="predicted"/>
<dbReference type="EMBL" id="QMNG01000001">
    <property type="protein sequence ID" value="RLC37800.1"/>
    <property type="molecule type" value="Genomic_DNA"/>
</dbReference>
<evidence type="ECO:0000256" key="1">
    <source>
        <dbReference type="SAM" id="MobiDB-lite"/>
    </source>
</evidence>
<organism evidence="2 3">
    <name type="scientific">candidate division Kazan bacterium</name>
    <dbReference type="NCBI Taxonomy" id="2202143"/>
    <lineage>
        <taxon>Bacteria</taxon>
        <taxon>Bacteria division Kazan-3B-28</taxon>
    </lineage>
</organism>
<dbReference type="AlphaFoldDB" id="A0A420ZDP5"/>
<accession>A0A420ZDP5</accession>
<feature type="region of interest" description="Disordered" evidence="1">
    <location>
        <begin position="26"/>
        <end position="49"/>
    </location>
</feature>
<evidence type="ECO:0000313" key="2">
    <source>
        <dbReference type="EMBL" id="RLC37800.1"/>
    </source>
</evidence>